<evidence type="ECO:0000313" key="3">
    <source>
        <dbReference type="Proteomes" id="UP001232536"/>
    </source>
</evidence>
<protein>
    <submittedName>
        <fullName evidence="2">Uncharacterized protein</fullName>
    </submittedName>
</protein>
<keyword evidence="1" id="KW-1133">Transmembrane helix</keyword>
<feature type="transmembrane region" description="Helical" evidence="1">
    <location>
        <begin position="49"/>
        <end position="74"/>
    </location>
</feature>
<keyword evidence="1" id="KW-0812">Transmembrane</keyword>
<organism evidence="2 3">
    <name type="scientific">Actinotalea lenta</name>
    <dbReference type="NCBI Taxonomy" id="3064654"/>
    <lineage>
        <taxon>Bacteria</taxon>
        <taxon>Bacillati</taxon>
        <taxon>Actinomycetota</taxon>
        <taxon>Actinomycetes</taxon>
        <taxon>Micrococcales</taxon>
        <taxon>Cellulomonadaceae</taxon>
        <taxon>Actinotalea</taxon>
    </lineage>
</organism>
<comment type="caution">
    <text evidence="2">The sequence shown here is derived from an EMBL/GenBank/DDBJ whole genome shotgun (WGS) entry which is preliminary data.</text>
</comment>
<reference evidence="2 3" key="1">
    <citation type="submission" date="2023-07" db="EMBL/GenBank/DDBJ databases">
        <title>Description of novel actinomycetes strains, isolated from tidal flat sediment.</title>
        <authorList>
            <person name="Lu C."/>
        </authorList>
    </citation>
    <scope>NUCLEOTIDE SEQUENCE [LARGE SCALE GENOMIC DNA]</scope>
    <source>
        <strain evidence="2 3">SYSU T00b441</strain>
    </source>
</reference>
<evidence type="ECO:0000313" key="2">
    <source>
        <dbReference type="EMBL" id="MDO8106971.1"/>
    </source>
</evidence>
<gene>
    <name evidence="2" type="ORF">Q6348_07140</name>
</gene>
<dbReference type="InterPro" id="IPR036906">
    <property type="entry name" value="ATPase_V1_fsu_sf"/>
</dbReference>
<evidence type="ECO:0000256" key="1">
    <source>
        <dbReference type="SAM" id="Phobius"/>
    </source>
</evidence>
<keyword evidence="3" id="KW-1185">Reference proteome</keyword>
<proteinExistence type="predicted"/>
<dbReference type="SUPFAM" id="SSF159468">
    <property type="entry name" value="AtpF-like"/>
    <property type="match status" value="1"/>
</dbReference>
<dbReference type="EMBL" id="JAUQYP010000001">
    <property type="protein sequence ID" value="MDO8106971.1"/>
    <property type="molecule type" value="Genomic_DNA"/>
</dbReference>
<accession>A0ABT9D931</accession>
<keyword evidence="1" id="KW-0472">Membrane</keyword>
<name>A0ABT9D931_9CELL</name>
<dbReference type="RefSeq" id="WP_304600608.1">
    <property type="nucleotide sequence ID" value="NZ_JAUQYP010000001.1"/>
</dbReference>
<dbReference type="Proteomes" id="UP001232536">
    <property type="component" value="Unassembled WGS sequence"/>
</dbReference>
<sequence>MDSGASTGGVVALGERDLVAPYALAGARVWAADTPQQVRAAWQELTDDVLVVLLTPAAAAVLAAAAGGPMTAVLP</sequence>